<dbReference type="Proteomes" id="UP001385809">
    <property type="component" value="Unassembled WGS sequence"/>
</dbReference>
<evidence type="ECO:0000313" key="6">
    <source>
        <dbReference type="Proteomes" id="UP001385809"/>
    </source>
</evidence>
<dbReference type="RefSeq" id="WP_337697052.1">
    <property type="nucleotide sequence ID" value="NZ_JBBEGN010000013.1"/>
</dbReference>
<name>A0ABU8MT42_9PSEU</name>
<organism evidence="5 6">
    <name type="scientific">Actinomycetospora aurantiaca</name>
    <dbReference type="NCBI Taxonomy" id="3129233"/>
    <lineage>
        <taxon>Bacteria</taxon>
        <taxon>Bacillati</taxon>
        <taxon>Actinomycetota</taxon>
        <taxon>Actinomycetes</taxon>
        <taxon>Pseudonocardiales</taxon>
        <taxon>Pseudonocardiaceae</taxon>
        <taxon>Actinomycetospora</taxon>
    </lineage>
</organism>
<dbReference type="SUPFAM" id="SSF53474">
    <property type="entry name" value="alpha/beta-Hydrolases"/>
    <property type="match status" value="1"/>
</dbReference>
<evidence type="ECO:0000313" key="5">
    <source>
        <dbReference type="EMBL" id="MEJ2870483.1"/>
    </source>
</evidence>
<dbReference type="InterPro" id="IPR029058">
    <property type="entry name" value="AB_hydrolase_fold"/>
</dbReference>
<dbReference type="Pfam" id="PF07859">
    <property type="entry name" value="Abhydrolase_3"/>
    <property type="match status" value="1"/>
</dbReference>
<evidence type="ECO:0000256" key="3">
    <source>
        <dbReference type="PROSITE-ProRule" id="PRU10038"/>
    </source>
</evidence>
<dbReference type="InterPro" id="IPR050300">
    <property type="entry name" value="GDXG_lipolytic_enzyme"/>
</dbReference>
<keyword evidence="6" id="KW-1185">Reference proteome</keyword>
<reference evidence="5 6" key="1">
    <citation type="submission" date="2024-03" db="EMBL/GenBank/DDBJ databases">
        <title>Actinomycetospora sp. OC33-EN08, a novel actinomycete isolated from wild orchid (Aerides multiflora).</title>
        <authorList>
            <person name="Suriyachadkun C."/>
        </authorList>
    </citation>
    <scope>NUCLEOTIDE SEQUENCE [LARGE SCALE GENOMIC DNA]</scope>
    <source>
        <strain evidence="5 6">OC33-EN08</strain>
    </source>
</reference>
<dbReference type="InterPro" id="IPR013094">
    <property type="entry name" value="AB_hydrolase_3"/>
</dbReference>
<protein>
    <submittedName>
        <fullName evidence="5">Alpha/beta hydrolase</fullName>
    </submittedName>
</protein>
<dbReference type="PROSITE" id="PS01174">
    <property type="entry name" value="LIPASE_GDXG_SER"/>
    <property type="match status" value="1"/>
</dbReference>
<dbReference type="GO" id="GO:0016787">
    <property type="term" value="F:hydrolase activity"/>
    <property type="evidence" value="ECO:0007669"/>
    <property type="project" value="UniProtKB-KW"/>
</dbReference>
<dbReference type="InterPro" id="IPR033140">
    <property type="entry name" value="Lipase_GDXG_put_SER_AS"/>
</dbReference>
<comment type="similarity">
    <text evidence="1">Belongs to the 'GDXG' lipolytic enzyme family.</text>
</comment>
<dbReference type="PANTHER" id="PTHR48081">
    <property type="entry name" value="AB HYDROLASE SUPERFAMILY PROTEIN C4A8.06C"/>
    <property type="match status" value="1"/>
</dbReference>
<proteinExistence type="inferred from homology"/>
<comment type="caution">
    <text evidence="5">The sequence shown here is derived from an EMBL/GenBank/DDBJ whole genome shotgun (WGS) entry which is preliminary data.</text>
</comment>
<dbReference type="EMBL" id="JBBEGN010000013">
    <property type="protein sequence ID" value="MEJ2870483.1"/>
    <property type="molecule type" value="Genomic_DNA"/>
</dbReference>
<dbReference type="PANTHER" id="PTHR48081:SF8">
    <property type="entry name" value="ALPHA_BETA HYDROLASE FOLD-3 DOMAIN-CONTAINING PROTEIN-RELATED"/>
    <property type="match status" value="1"/>
</dbReference>
<accession>A0ABU8MT42</accession>
<sequence>MALHPQLKELLGQFEEAGVPPFDQMTVLQAREAVAAFADLEGEPEDVAEVRDILVPGAAGEIPARVYHPAPGTDLPVLVYFHGGGWVVGDLAVADKPCRSLSAGAHVVVVSVQYRKSPETPYPGPVEDCYAAFAWIATKASELGGDPSQIVVAGDSAGGNLAAVVALMSRDRGGPSIAFQVLLYPVTAPARGTEFASYSDNADGYLLTRGSMEWFWDHYLSDPEQSTEPYASPLLAEDLAGLPPAIVVTCEFDPLRDEGRAYAQRLAAAGVEVTHSDYAGAIHAIYWLAGVSDLGRDLHAEVAEAVRVRVSA</sequence>
<dbReference type="Gene3D" id="3.40.50.1820">
    <property type="entry name" value="alpha/beta hydrolase"/>
    <property type="match status" value="1"/>
</dbReference>
<evidence type="ECO:0000256" key="1">
    <source>
        <dbReference type="ARBA" id="ARBA00010515"/>
    </source>
</evidence>
<gene>
    <name evidence="5" type="ORF">WCD74_22130</name>
</gene>
<keyword evidence="2 5" id="KW-0378">Hydrolase</keyword>
<feature type="active site" evidence="3">
    <location>
        <position position="156"/>
    </location>
</feature>
<evidence type="ECO:0000256" key="2">
    <source>
        <dbReference type="ARBA" id="ARBA00022801"/>
    </source>
</evidence>
<feature type="domain" description="Alpha/beta hydrolase fold-3" evidence="4">
    <location>
        <begin position="78"/>
        <end position="285"/>
    </location>
</feature>
<evidence type="ECO:0000259" key="4">
    <source>
        <dbReference type="Pfam" id="PF07859"/>
    </source>
</evidence>